<accession>A0ACD5WH01</accession>
<reference evidence="1" key="2">
    <citation type="submission" date="2025-09" db="UniProtKB">
        <authorList>
            <consortium name="EnsemblPlants"/>
        </authorList>
    </citation>
    <scope>IDENTIFICATION</scope>
</reference>
<dbReference type="EnsemblPlants" id="AVESA.00010b.r2.4AG0617220.1">
    <property type="protein sequence ID" value="AVESA.00010b.r2.4AG0617220.1.CDS"/>
    <property type="gene ID" value="AVESA.00010b.r2.4AG0617220"/>
</dbReference>
<name>A0ACD5WH01_AVESA</name>
<evidence type="ECO:0000313" key="2">
    <source>
        <dbReference type="Proteomes" id="UP001732700"/>
    </source>
</evidence>
<protein>
    <submittedName>
        <fullName evidence="1">Uncharacterized protein</fullName>
    </submittedName>
</protein>
<dbReference type="Proteomes" id="UP001732700">
    <property type="component" value="Chromosome 4A"/>
</dbReference>
<evidence type="ECO:0000313" key="1">
    <source>
        <dbReference type="EnsemblPlants" id="AVESA.00010b.r2.4AG0617220.1.CDS"/>
    </source>
</evidence>
<organism evidence="1 2">
    <name type="scientific">Avena sativa</name>
    <name type="common">Oat</name>
    <dbReference type="NCBI Taxonomy" id="4498"/>
    <lineage>
        <taxon>Eukaryota</taxon>
        <taxon>Viridiplantae</taxon>
        <taxon>Streptophyta</taxon>
        <taxon>Embryophyta</taxon>
        <taxon>Tracheophyta</taxon>
        <taxon>Spermatophyta</taxon>
        <taxon>Magnoliopsida</taxon>
        <taxon>Liliopsida</taxon>
        <taxon>Poales</taxon>
        <taxon>Poaceae</taxon>
        <taxon>BOP clade</taxon>
        <taxon>Pooideae</taxon>
        <taxon>Poodae</taxon>
        <taxon>Poeae</taxon>
        <taxon>Poeae Chloroplast Group 1 (Aveneae type)</taxon>
        <taxon>Aveninae</taxon>
        <taxon>Avena</taxon>
    </lineage>
</organism>
<keyword evidence="2" id="KW-1185">Reference proteome</keyword>
<sequence length="888" mass="95318">MDVERAASKGHGILSLFDWGKGKKSKKRLFGGSGGISPSPGNTADGKGVEGSRPSTPSNSILEDAMSLKESSEHSSSSSVIDDEARVMKGATVVARLMGLDTMPVATSSGSYPVHLTAQQTFTNNVHDEFIGRSYVGSPSPHKMPSSPIDRFGMEALPSRFANRTLSVAQHKLFSPVKNHNHISSRNAADIMEAASRIIGPGVESTSSGRFRDVGYSNNVRSFNTSEIARVQQMSQAAKKRDSSVSSKPPIRKTLDGSLVASETASSSRVSGSNGNAPVGPKVKVASRSSLDPRSSNAQGSGGISKSSRRLATHMDPEHNMVERNGRNQQKSNSQIDESSSNLLEQNNRKRNAMGVKHKVNSKSARLSQQGSNMHSTNASPRKAGITSTRAENSMKANRKGELQPTNHANRRLNSTAKTIPKPRRLPDGRMHPKKSQSIDKILAERIQRRVQHNIGTDEQPSVSANKNKISTEIVSFTFTSPVHRSLPGSRFRNHSVETRSIENVNSVSTSSNTSNTKPGDIDGDYLGILLEQKLRELTSRVRSPYSKPANGVRIYAPSPGLEDMASTCDTSSIASADYDRDSLQPFQDGKNKSPWTDLASKSGQSSQSVKYDNDFIDQVELEHLHFSPRSAWEPSLSAETCSSAGSWTNANESRIFSSAEGAASSGSAQDGGSLEVDALSEYSDTASSVTATTAETTHPSSESSSLCCTDGCPEIDFLRELLSACSLGDRFCFFERSGGSSILDRELLEELNSSARLEEEGESGKAAASRMTTRRLLFDCADETLAARCAYYFDAGYGSWFTGTAVLRKLLSAEEMHREMCGGGGGAKVAEESAVDELVYREMGGARGHGSWVELKEEAFGAGRDVAGALLESLVDEIVADLAGALS</sequence>
<reference evidence="1" key="1">
    <citation type="submission" date="2021-05" db="EMBL/GenBank/DDBJ databases">
        <authorList>
            <person name="Scholz U."/>
            <person name="Mascher M."/>
            <person name="Fiebig A."/>
        </authorList>
    </citation>
    <scope>NUCLEOTIDE SEQUENCE [LARGE SCALE GENOMIC DNA]</scope>
</reference>
<proteinExistence type="predicted"/>